<feature type="transmembrane region" description="Helical" evidence="2">
    <location>
        <begin position="24"/>
        <end position="46"/>
    </location>
</feature>
<proteinExistence type="predicted"/>
<dbReference type="InterPro" id="IPR058620">
    <property type="entry name" value="YtrI_C"/>
</dbReference>
<sequence>MADSGASFIMRIPPYYRRPGWQRFFAGVVIGSVISWCFFLFTYVTLQEKQISQIQEQKDTIADLKQKKKIYEEDFLEYNKENLKKLTVQNIEVRITNGDKYKFTPFMTGMVKEQVKDDISDILAKDIDSVHKTRNLIKLAIENKIYPIDDKEYKVKVVEMTISTTVSIGLELSFAK</sequence>
<evidence type="ECO:0000256" key="1">
    <source>
        <dbReference type="SAM" id="Coils"/>
    </source>
</evidence>
<evidence type="ECO:0000313" key="4">
    <source>
        <dbReference type="EMBL" id="MBD1380104.1"/>
    </source>
</evidence>
<dbReference type="AlphaFoldDB" id="A0A926S0K6"/>
<dbReference type="NCBIfam" id="NF041479">
    <property type="entry name" value="spor_membprot_YtrI"/>
    <property type="match status" value="1"/>
</dbReference>
<keyword evidence="5" id="KW-1185">Reference proteome</keyword>
<keyword evidence="1" id="KW-0175">Coiled coil</keyword>
<keyword evidence="2" id="KW-1133">Transmembrane helix</keyword>
<gene>
    <name evidence="4" type="ORF">IC621_07675</name>
</gene>
<reference evidence="4" key="1">
    <citation type="submission" date="2020-09" db="EMBL/GenBank/DDBJ databases">
        <title>A novel bacterium of genus Bacillus, isolated from South China Sea.</title>
        <authorList>
            <person name="Huang H."/>
            <person name="Mo K."/>
            <person name="Hu Y."/>
        </authorList>
    </citation>
    <scope>NUCLEOTIDE SEQUENCE</scope>
    <source>
        <strain evidence="4">IB182487</strain>
    </source>
</reference>
<protein>
    <submittedName>
        <fullName evidence="4">Sporulation protein</fullName>
    </submittedName>
</protein>
<comment type="caution">
    <text evidence="4">The sequence shown here is derived from an EMBL/GenBank/DDBJ whole genome shotgun (WGS) entry which is preliminary data.</text>
</comment>
<dbReference type="Pfam" id="PF26347">
    <property type="entry name" value="YtrI_sporulation"/>
    <property type="match status" value="1"/>
</dbReference>
<keyword evidence="2" id="KW-0812">Transmembrane</keyword>
<dbReference type="InterPro" id="IPR048198">
    <property type="entry name" value="YtrI"/>
</dbReference>
<feature type="domain" description="Sporulation membrane protein YtrI C-terminal" evidence="3">
    <location>
        <begin position="89"/>
        <end position="172"/>
    </location>
</feature>
<evidence type="ECO:0000256" key="2">
    <source>
        <dbReference type="SAM" id="Phobius"/>
    </source>
</evidence>
<name>A0A926S0K6_9BACI</name>
<dbReference type="EMBL" id="JACXAI010000007">
    <property type="protein sequence ID" value="MBD1380104.1"/>
    <property type="molecule type" value="Genomic_DNA"/>
</dbReference>
<accession>A0A926S0K6</accession>
<organism evidence="4 5">
    <name type="scientific">Metabacillus arenae</name>
    <dbReference type="NCBI Taxonomy" id="2771434"/>
    <lineage>
        <taxon>Bacteria</taxon>
        <taxon>Bacillati</taxon>
        <taxon>Bacillota</taxon>
        <taxon>Bacilli</taxon>
        <taxon>Bacillales</taxon>
        <taxon>Bacillaceae</taxon>
        <taxon>Metabacillus</taxon>
    </lineage>
</organism>
<feature type="coiled-coil region" evidence="1">
    <location>
        <begin position="47"/>
        <end position="81"/>
    </location>
</feature>
<evidence type="ECO:0000259" key="3">
    <source>
        <dbReference type="Pfam" id="PF26347"/>
    </source>
</evidence>
<evidence type="ECO:0000313" key="5">
    <source>
        <dbReference type="Proteomes" id="UP000626844"/>
    </source>
</evidence>
<keyword evidence="2" id="KW-0472">Membrane</keyword>
<dbReference type="Proteomes" id="UP000626844">
    <property type="component" value="Unassembled WGS sequence"/>
</dbReference>